<dbReference type="InterPro" id="IPR018097">
    <property type="entry name" value="EGF_Ca-bd_CS"/>
</dbReference>
<keyword evidence="8" id="KW-1015">Disulfide bond</keyword>
<protein>
    <submittedName>
        <fullName evidence="13">C-type lectin domain containing 14A</fullName>
    </submittedName>
</protein>
<evidence type="ECO:0000256" key="8">
    <source>
        <dbReference type="ARBA" id="ARBA00023157"/>
    </source>
</evidence>
<name>A0A3P8W1K3_CYNSE</name>
<feature type="transmembrane region" description="Helical" evidence="10">
    <location>
        <begin position="415"/>
        <end position="441"/>
    </location>
</feature>
<dbReference type="PROSITE" id="PS50041">
    <property type="entry name" value="C_TYPE_LECTIN_2"/>
    <property type="match status" value="1"/>
</dbReference>
<keyword evidence="3 10" id="KW-0812">Transmembrane</keyword>
<evidence type="ECO:0000256" key="11">
    <source>
        <dbReference type="SAM" id="SignalP"/>
    </source>
</evidence>
<keyword evidence="6 10" id="KW-1133">Transmembrane helix</keyword>
<dbReference type="Gene3D" id="3.10.100.10">
    <property type="entry name" value="Mannose-Binding Protein A, subunit A"/>
    <property type="match status" value="1"/>
</dbReference>
<dbReference type="PANTHER" id="PTHR14789">
    <property type="entry name" value="CHONDROLECTIN VARIANT CHODLFDELTAE"/>
    <property type="match status" value="1"/>
</dbReference>
<dbReference type="InterPro" id="IPR016187">
    <property type="entry name" value="CTDL_fold"/>
</dbReference>
<dbReference type="GO" id="GO:0030246">
    <property type="term" value="F:carbohydrate binding"/>
    <property type="evidence" value="ECO:0007669"/>
    <property type="project" value="UniProtKB-KW"/>
</dbReference>
<dbReference type="SMART" id="SM00179">
    <property type="entry name" value="EGF_CA"/>
    <property type="match status" value="1"/>
</dbReference>
<evidence type="ECO:0000256" key="2">
    <source>
        <dbReference type="ARBA" id="ARBA00022553"/>
    </source>
</evidence>
<evidence type="ECO:0000259" key="12">
    <source>
        <dbReference type="PROSITE" id="PS50041"/>
    </source>
</evidence>
<dbReference type="PROSITE" id="PS01187">
    <property type="entry name" value="EGF_CA"/>
    <property type="match status" value="1"/>
</dbReference>
<keyword evidence="4 11" id="KW-0732">Signal</keyword>
<keyword evidence="5" id="KW-0430">Lectin</keyword>
<reference evidence="13" key="3">
    <citation type="submission" date="2025-09" db="UniProtKB">
        <authorList>
            <consortium name="Ensembl"/>
        </authorList>
    </citation>
    <scope>IDENTIFICATION</scope>
</reference>
<feature type="region of interest" description="Disordered" evidence="9">
    <location>
        <begin position="227"/>
        <end position="288"/>
    </location>
</feature>
<proteinExistence type="predicted"/>
<dbReference type="GO" id="GO:0005509">
    <property type="term" value="F:calcium ion binding"/>
    <property type="evidence" value="ECO:0007669"/>
    <property type="project" value="InterPro"/>
</dbReference>
<dbReference type="PANTHER" id="PTHR14789:SF8">
    <property type="entry name" value="C-TYPE LECTIN DOMAIN FAMILY 14 MEMBER A PRECURSOR-RELATED"/>
    <property type="match status" value="1"/>
</dbReference>
<keyword evidence="14" id="KW-1185">Reference proteome</keyword>
<organism evidence="13 14">
    <name type="scientific">Cynoglossus semilaevis</name>
    <name type="common">Tongue sole</name>
    <dbReference type="NCBI Taxonomy" id="244447"/>
    <lineage>
        <taxon>Eukaryota</taxon>
        <taxon>Metazoa</taxon>
        <taxon>Chordata</taxon>
        <taxon>Craniata</taxon>
        <taxon>Vertebrata</taxon>
        <taxon>Euteleostomi</taxon>
        <taxon>Actinopterygii</taxon>
        <taxon>Neopterygii</taxon>
        <taxon>Teleostei</taxon>
        <taxon>Neoteleostei</taxon>
        <taxon>Acanthomorphata</taxon>
        <taxon>Carangaria</taxon>
        <taxon>Pleuronectiformes</taxon>
        <taxon>Pleuronectoidei</taxon>
        <taxon>Cynoglossidae</taxon>
        <taxon>Cynoglossinae</taxon>
        <taxon>Cynoglossus</taxon>
    </lineage>
</organism>
<dbReference type="CTD" id="161198"/>
<reference evidence="13" key="2">
    <citation type="submission" date="2025-08" db="UniProtKB">
        <authorList>
            <consortium name="Ensembl"/>
        </authorList>
    </citation>
    <scope>IDENTIFICATION</scope>
</reference>
<dbReference type="GeneTree" id="ENSGT01030000234930"/>
<feature type="domain" description="C-type lectin" evidence="12">
    <location>
        <begin position="33"/>
        <end position="146"/>
    </location>
</feature>
<keyword evidence="2" id="KW-0597">Phosphoprotein</keyword>
<evidence type="ECO:0000256" key="3">
    <source>
        <dbReference type="ARBA" id="ARBA00022692"/>
    </source>
</evidence>
<dbReference type="GO" id="GO:0016020">
    <property type="term" value="C:membrane"/>
    <property type="evidence" value="ECO:0007669"/>
    <property type="project" value="UniProtKB-SubCell"/>
</dbReference>
<feature type="compositionally biased region" description="Basic and acidic residues" evidence="9">
    <location>
        <begin position="227"/>
        <end position="237"/>
    </location>
</feature>
<evidence type="ECO:0000256" key="7">
    <source>
        <dbReference type="ARBA" id="ARBA00023136"/>
    </source>
</evidence>
<dbReference type="InterPro" id="IPR051505">
    <property type="entry name" value="C-type_lectin_domain"/>
</dbReference>
<accession>A0A3P8W1K3</accession>
<dbReference type="InterPro" id="IPR001881">
    <property type="entry name" value="EGF-like_Ca-bd_dom"/>
</dbReference>
<dbReference type="CDD" id="cd00054">
    <property type="entry name" value="EGF_CA"/>
    <property type="match status" value="1"/>
</dbReference>
<evidence type="ECO:0000256" key="6">
    <source>
        <dbReference type="ARBA" id="ARBA00022989"/>
    </source>
</evidence>
<dbReference type="PROSITE" id="PS00010">
    <property type="entry name" value="ASX_HYDROXYL"/>
    <property type="match status" value="1"/>
</dbReference>
<dbReference type="GeneID" id="103382473"/>
<dbReference type="SUPFAM" id="SSF57196">
    <property type="entry name" value="EGF/Laminin"/>
    <property type="match status" value="1"/>
</dbReference>
<dbReference type="AlphaFoldDB" id="A0A3P8W1K3"/>
<dbReference type="Ensembl" id="ENSCSET00000019730.1">
    <property type="protein sequence ID" value="ENSCSEP00000019491.1"/>
    <property type="gene ID" value="ENSCSEG00000012467.1"/>
</dbReference>
<dbReference type="STRING" id="244447.ENSCSEP00000019491"/>
<dbReference type="InParanoid" id="A0A3P8W1K3"/>
<sequence>MGEESGKMASWVIYLIFIIFSGKHCVKASLPTYTFHNNNVNFEQAAALCSPGVLTTLATMQEVTEILRLISEGSRPQGKATFWIGLKKAKETCVISSLPLRGFHWTEDGSTDSEVNRWTKEPVETCTAARCGTLQVQLDGSAAPKWGLVAVTCKNASVYPFICKLKERDNSKPDPPNPGPVSLPHQPDSPEYKPAAPQPHHPDQPEPTAPGQHKLDPVVLIPAPTEHHEPEAPKQEPETPEPPRYSTPEPEYPIGKPELGTHVEANVESNLGPGSKPSSGLRPGIWSNDCQNPIIPGSRSLSPDPNNSSRMLVECWSTVQVKLQCQGRPATWHLLSDTPANFTTLCKPCSIGFHKDISGVCKDVDECSGAPCRHTCLNTRGSYRCVCYDKNGKHHEEGSTECMDMVTEGGALSGIWVPVLIAVGALVVLVVAVVVIVKCYLMSKKKRKEGDGQ</sequence>
<reference evidence="13 14" key="1">
    <citation type="journal article" date="2014" name="Nat. Genet.">
        <title>Whole-genome sequence of a flatfish provides insights into ZW sex chromosome evolution and adaptation to a benthic lifestyle.</title>
        <authorList>
            <person name="Chen S."/>
            <person name="Zhang G."/>
            <person name="Shao C."/>
            <person name="Huang Q."/>
            <person name="Liu G."/>
            <person name="Zhang P."/>
            <person name="Song W."/>
            <person name="An N."/>
            <person name="Chalopin D."/>
            <person name="Volff J.N."/>
            <person name="Hong Y."/>
            <person name="Li Q."/>
            <person name="Sha Z."/>
            <person name="Zhou H."/>
            <person name="Xie M."/>
            <person name="Yu Q."/>
            <person name="Liu Y."/>
            <person name="Xiang H."/>
            <person name="Wang N."/>
            <person name="Wu K."/>
            <person name="Yang C."/>
            <person name="Zhou Q."/>
            <person name="Liao X."/>
            <person name="Yang L."/>
            <person name="Hu Q."/>
            <person name="Zhang J."/>
            <person name="Meng L."/>
            <person name="Jin L."/>
            <person name="Tian Y."/>
            <person name="Lian J."/>
            <person name="Yang J."/>
            <person name="Miao G."/>
            <person name="Liu S."/>
            <person name="Liang Z."/>
            <person name="Yan F."/>
            <person name="Li Y."/>
            <person name="Sun B."/>
            <person name="Zhang H."/>
            <person name="Zhang J."/>
            <person name="Zhu Y."/>
            <person name="Du M."/>
            <person name="Zhao Y."/>
            <person name="Schartl M."/>
            <person name="Tang Q."/>
            <person name="Wang J."/>
        </authorList>
    </citation>
    <scope>NUCLEOTIDE SEQUENCE</scope>
</reference>
<dbReference type="InterPro" id="IPR016186">
    <property type="entry name" value="C-type_lectin-like/link_sf"/>
</dbReference>
<evidence type="ECO:0000313" key="13">
    <source>
        <dbReference type="Ensembl" id="ENSCSEP00000019491.1"/>
    </source>
</evidence>
<feature type="region of interest" description="Disordered" evidence="9">
    <location>
        <begin position="168"/>
        <end position="215"/>
    </location>
</feature>
<feature type="signal peptide" evidence="11">
    <location>
        <begin position="1"/>
        <end position="28"/>
    </location>
</feature>
<evidence type="ECO:0000256" key="10">
    <source>
        <dbReference type="SAM" id="Phobius"/>
    </source>
</evidence>
<dbReference type="OrthoDB" id="9890094at2759"/>
<keyword evidence="7 10" id="KW-0472">Membrane</keyword>
<dbReference type="GO" id="GO:0032502">
    <property type="term" value="P:developmental process"/>
    <property type="evidence" value="ECO:0007669"/>
    <property type="project" value="UniProtKB-ARBA"/>
</dbReference>
<evidence type="ECO:0000313" key="14">
    <source>
        <dbReference type="Proteomes" id="UP000265120"/>
    </source>
</evidence>
<evidence type="ECO:0000256" key="9">
    <source>
        <dbReference type="SAM" id="MobiDB-lite"/>
    </source>
</evidence>
<comment type="subcellular location">
    <subcellularLocation>
        <location evidence="1">Membrane</location>
        <topology evidence="1">Single-pass type I membrane protein</topology>
    </subcellularLocation>
</comment>
<feature type="chain" id="PRO_5018078996" evidence="11">
    <location>
        <begin position="29"/>
        <end position="453"/>
    </location>
</feature>
<dbReference type="InterPro" id="IPR000152">
    <property type="entry name" value="EGF-type_Asp/Asn_hydroxyl_site"/>
</dbReference>
<dbReference type="SUPFAM" id="SSF56436">
    <property type="entry name" value="C-type lectin-like"/>
    <property type="match status" value="1"/>
</dbReference>
<dbReference type="OMA" id="GEPTVWR"/>
<dbReference type="InterPro" id="IPR001304">
    <property type="entry name" value="C-type_lectin-like"/>
</dbReference>
<evidence type="ECO:0000256" key="4">
    <source>
        <dbReference type="ARBA" id="ARBA00022729"/>
    </source>
</evidence>
<dbReference type="Gene3D" id="2.10.25.10">
    <property type="entry name" value="Laminin"/>
    <property type="match status" value="1"/>
</dbReference>
<evidence type="ECO:0000256" key="1">
    <source>
        <dbReference type="ARBA" id="ARBA00004479"/>
    </source>
</evidence>
<evidence type="ECO:0000256" key="5">
    <source>
        <dbReference type="ARBA" id="ARBA00022734"/>
    </source>
</evidence>
<dbReference type="KEGG" id="csem:103382473"/>
<dbReference type="RefSeq" id="XP_008313513.2">
    <property type="nucleotide sequence ID" value="XM_008315291.3"/>
</dbReference>
<dbReference type="Proteomes" id="UP000265120">
    <property type="component" value="Chromosome 1"/>
</dbReference>